<dbReference type="RefSeq" id="WP_131122612.1">
    <property type="nucleotide sequence ID" value="NZ_SIXH01000045.1"/>
</dbReference>
<evidence type="ECO:0000256" key="1">
    <source>
        <dbReference type="SAM" id="MobiDB-lite"/>
    </source>
</evidence>
<evidence type="ECO:0000313" key="2">
    <source>
        <dbReference type="EMBL" id="TBO60286.1"/>
    </source>
</evidence>
<sequence length="61" mass="6298">MPGRPGESSGHRGAYGLRGPAAREERHEAGEGVRHPPLRRTVAELPDGGAQFVVVGGRAGA</sequence>
<comment type="caution">
    <text evidence="2">The sequence shown here is derived from an EMBL/GenBank/DDBJ whole genome shotgun (WGS) entry which is preliminary data.</text>
</comment>
<dbReference type="Proteomes" id="UP000292452">
    <property type="component" value="Unassembled WGS sequence"/>
</dbReference>
<protein>
    <submittedName>
        <fullName evidence="2">Uncharacterized protein</fullName>
    </submittedName>
</protein>
<reference evidence="2 3" key="1">
    <citation type="submission" date="2019-02" db="EMBL/GenBank/DDBJ databases">
        <title>Draft Genome Sequence of Streptomyces sp. AM-2504, identified by 16S rRNA comparative analysis as a Streptomyces Kasugaensis strain.</title>
        <authorList>
            <person name="Napolioni V."/>
            <person name="Giuliodori A.M."/>
            <person name="Spurio R."/>
            <person name="Fabbretti A."/>
        </authorList>
    </citation>
    <scope>NUCLEOTIDE SEQUENCE [LARGE SCALE GENOMIC DNA]</scope>
    <source>
        <strain evidence="2 3">AM-2504</strain>
    </source>
</reference>
<gene>
    <name evidence="2" type="ORF">EYS09_07480</name>
</gene>
<accession>A0A4Q9HYF9</accession>
<dbReference type="AlphaFoldDB" id="A0A4Q9HYF9"/>
<keyword evidence="3" id="KW-1185">Reference proteome</keyword>
<evidence type="ECO:0000313" key="3">
    <source>
        <dbReference type="Proteomes" id="UP000292452"/>
    </source>
</evidence>
<proteinExistence type="predicted"/>
<organism evidence="2 3">
    <name type="scientific">Streptomyces kasugaensis</name>
    <dbReference type="NCBI Taxonomy" id="1946"/>
    <lineage>
        <taxon>Bacteria</taxon>
        <taxon>Bacillati</taxon>
        <taxon>Actinomycetota</taxon>
        <taxon>Actinomycetes</taxon>
        <taxon>Kitasatosporales</taxon>
        <taxon>Streptomycetaceae</taxon>
        <taxon>Streptomyces</taxon>
    </lineage>
</organism>
<feature type="region of interest" description="Disordered" evidence="1">
    <location>
        <begin position="1"/>
        <end position="37"/>
    </location>
</feature>
<name>A0A4Q9HYF9_STRKA</name>
<dbReference type="EMBL" id="SIXH01000045">
    <property type="protein sequence ID" value="TBO60286.1"/>
    <property type="molecule type" value="Genomic_DNA"/>
</dbReference>
<feature type="compositionally biased region" description="Basic and acidic residues" evidence="1">
    <location>
        <begin position="21"/>
        <end position="34"/>
    </location>
</feature>